<protein>
    <submittedName>
        <fullName evidence="1">1730_t:CDS:1</fullName>
    </submittedName>
</protein>
<feature type="non-terminal residue" evidence="1">
    <location>
        <position position="1"/>
    </location>
</feature>
<name>A0ACA9K2B0_9GLOM</name>
<accession>A0ACA9K2B0</accession>
<evidence type="ECO:0000313" key="2">
    <source>
        <dbReference type="Proteomes" id="UP000789366"/>
    </source>
</evidence>
<organism evidence="1 2">
    <name type="scientific">Cetraspora pellucida</name>
    <dbReference type="NCBI Taxonomy" id="1433469"/>
    <lineage>
        <taxon>Eukaryota</taxon>
        <taxon>Fungi</taxon>
        <taxon>Fungi incertae sedis</taxon>
        <taxon>Mucoromycota</taxon>
        <taxon>Glomeromycotina</taxon>
        <taxon>Glomeromycetes</taxon>
        <taxon>Diversisporales</taxon>
        <taxon>Gigasporaceae</taxon>
        <taxon>Cetraspora</taxon>
    </lineage>
</organism>
<evidence type="ECO:0000313" key="1">
    <source>
        <dbReference type="EMBL" id="CAG8448419.1"/>
    </source>
</evidence>
<gene>
    <name evidence="1" type="ORF">SPELUC_LOCUS651</name>
</gene>
<comment type="caution">
    <text evidence="1">The sequence shown here is derived from an EMBL/GenBank/DDBJ whole genome shotgun (WGS) entry which is preliminary data.</text>
</comment>
<dbReference type="EMBL" id="CAJVPW010000268">
    <property type="protein sequence ID" value="CAG8448419.1"/>
    <property type="molecule type" value="Genomic_DNA"/>
</dbReference>
<proteinExistence type="predicted"/>
<reference evidence="1" key="1">
    <citation type="submission" date="2021-06" db="EMBL/GenBank/DDBJ databases">
        <authorList>
            <person name="Kallberg Y."/>
            <person name="Tangrot J."/>
            <person name="Rosling A."/>
        </authorList>
    </citation>
    <scope>NUCLEOTIDE SEQUENCE</scope>
    <source>
        <strain evidence="1">28 12/20/2015</strain>
    </source>
</reference>
<keyword evidence="2" id="KW-1185">Reference proteome</keyword>
<dbReference type="Proteomes" id="UP000789366">
    <property type="component" value="Unassembled WGS sequence"/>
</dbReference>
<sequence length="97" mass="11457">LEMLTEKLTPEEKTKLIYTERLQMHKLYGYCYVIVHMDSSLNYEIMSYDLYRSPDALERFVTKIKKELANIQKNLSVLAEMIIAPKDLKTYNEATEC</sequence>